<gene>
    <name evidence="2" type="ORF">Ctob_015212</name>
</gene>
<evidence type="ECO:0000256" key="1">
    <source>
        <dbReference type="SAM" id="MobiDB-lite"/>
    </source>
</evidence>
<dbReference type="EMBL" id="JWZX01000488">
    <property type="protein sequence ID" value="KOO52824.1"/>
    <property type="molecule type" value="Genomic_DNA"/>
</dbReference>
<evidence type="ECO:0000313" key="2">
    <source>
        <dbReference type="EMBL" id="KOO52824.1"/>
    </source>
</evidence>
<feature type="compositionally biased region" description="Polar residues" evidence="1">
    <location>
        <begin position="179"/>
        <end position="188"/>
    </location>
</feature>
<feature type="compositionally biased region" description="Low complexity" evidence="1">
    <location>
        <begin position="322"/>
        <end position="331"/>
    </location>
</feature>
<feature type="compositionally biased region" description="Low complexity" evidence="1">
    <location>
        <begin position="137"/>
        <end position="146"/>
    </location>
</feature>
<feature type="region of interest" description="Disordered" evidence="1">
    <location>
        <begin position="297"/>
        <end position="346"/>
    </location>
</feature>
<feature type="region of interest" description="Disordered" evidence="1">
    <location>
        <begin position="137"/>
        <end position="188"/>
    </location>
</feature>
<dbReference type="AlphaFoldDB" id="A0A0M0LP53"/>
<evidence type="ECO:0000313" key="3">
    <source>
        <dbReference type="Proteomes" id="UP000037460"/>
    </source>
</evidence>
<keyword evidence="3" id="KW-1185">Reference proteome</keyword>
<protein>
    <submittedName>
        <fullName evidence="2">Uncharacterized protein</fullName>
    </submittedName>
</protein>
<feature type="non-terminal residue" evidence="2">
    <location>
        <position position="346"/>
    </location>
</feature>
<feature type="compositionally biased region" description="Low complexity" evidence="1">
    <location>
        <begin position="153"/>
        <end position="163"/>
    </location>
</feature>
<proteinExistence type="predicted"/>
<reference evidence="3" key="1">
    <citation type="journal article" date="2015" name="PLoS Genet.">
        <title>Genome Sequence and Transcriptome Analyses of Chrysochromulina tobin: Metabolic Tools for Enhanced Algal Fitness in the Prominent Order Prymnesiales (Haptophyceae).</title>
        <authorList>
            <person name="Hovde B.T."/>
            <person name="Deodato C.R."/>
            <person name="Hunsperger H.M."/>
            <person name="Ryken S.A."/>
            <person name="Yost W."/>
            <person name="Jha R.K."/>
            <person name="Patterson J."/>
            <person name="Monnat R.J. Jr."/>
            <person name="Barlow S.B."/>
            <person name="Starkenburg S.R."/>
            <person name="Cattolico R.A."/>
        </authorList>
    </citation>
    <scope>NUCLEOTIDE SEQUENCE</scope>
    <source>
        <strain evidence="3">CCMP291</strain>
    </source>
</reference>
<dbReference type="SUPFAM" id="SSF48452">
    <property type="entry name" value="TPR-like"/>
    <property type="match status" value="1"/>
</dbReference>
<dbReference type="Proteomes" id="UP000037460">
    <property type="component" value="Unassembled WGS sequence"/>
</dbReference>
<organism evidence="2 3">
    <name type="scientific">Chrysochromulina tobinii</name>
    <dbReference type="NCBI Taxonomy" id="1460289"/>
    <lineage>
        <taxon>Eukaryota</taxon>
        <taxon>Haptista</taxon>
        <taxon>Haptophyta</taxon>
        <taxon>Prymnesiophyceae</taxon>
        <taxon>Prymnesiales</taxon>
        <taxon>Chrysochromulinaceae</taxon>
        <taxon>Chrysochromulina</taxon>
    </lineage>
</organism>
<dbReference type="Gene3D" id="1.25.40.10">
    <property type="entry name" value="Tetratricopeptide repeat domain"/>
    <property type="match status" value="1"/>
</dbReference>
<name>A0A0M0LP53_9EUKA</name>
<accession>A0A0M0LP53</accession>
<dbReference type="InterPro" id="IPR011990">
    <property type="entry name" value="TPR-like_helical_dom_sf"/>
</dbReference>
<sequence length="346" mass="36784">MDAADFFAQKELSSLTNGLNRRLSAVISSAVACTSAALGAGLNRRLSAVISSAVACTSATLGAACEMASLPFDGVAPETGRGGFGQAKYRAYLANLATKKSFEKLLRERAEAASGRSEREARERGFQIYLQGANSNSAISGANSTGPNRRRSLAPALQSAPSAHVVSPAEVRRRPATAGGSSKSLQPPLVQTQPLMLVSIPSDKLATRQLMRKADAHSKMLVHHHDAGQMLHQHHNLLGALTAMNSAIQLQPQSPALFKDRGLLYRQLGRWADAIADYNQARILEERALKRALAARPRSAGGRLPPGMLARAPSNPKVIDEAAASGAAVAAPSEERLEKEEKEEEE</sequence>
<comment type="caution">
    <text evidence="2">The sequence shown here is derived from an EMBL/GenBank/DDBJ whole genome shotgun (WGS) entry which is preliminary data.</text>
</comment>